<dbReference type="GO" id="GO:0006694">
    <property type="term" value="P:steroid biosynthetic process"/>
    <property type="evidence" value="ECO:0007669"/>
    <property type="project" value="InterPro"/>
</dbReference>
<sequence>MHLYLVHFPSKVLSHEMTSPVQWATLGLLSFLGILTYIHDNDRKLKAILARAAQFSLNRWSPKDVERITSECELAAPSIDDQLPQRPGGATETRRRPQVYQNTRHSYSKTPGSPRRKGKGRANLTKTVVDAALSEPWPDNDKAPILVSNTASNIRFYEQHASLIPSSAKVNIQGAENFIDACQKVGTSILVHTSSGSILEEPKHLVQVINDDDEPIPKVHNQITDIRNDKQK</sequence>
<feature type="transmembrane region" description="Helical" evidence="2">
    <location>
        <begin position="20"/>
        <end position="38"/>
    </location>
</feature>
<feature type="region of interest" description="Disordered" evidence="1">
    <location>
        <begin position="76"/>
        <end position="122"/>
    </location>
</feature>
<dbReference type="GO" id="GO:0016616">
    <property type="term" value="F:oxidoreductase activity, acting on the CH-OH group of donors, NAD or NADP as acceptor"/>
    <property type="evidence" value="ECO:0007669"/>
    <property type="project" value="InterPro"/>
</dbReference>
<evidence type="ECO:0000256" key="1">
    <source>
        <dbReference type="SAM" id="MobiDB-lite"/>
    </source>
</evidence>
<keyword evidence="5" id="KW-1185">Reference proteome</keyword>
<dbReference type="Pfam" id="PF01073">
    <property type="entry name" value="3Beta_HSD"/>
    <property type="match status" value="1"/>
</dbReference>
<keyword evidence="2" id="KW-0812">Transmembrane</keyword>
<dbReference type="Gene3D" id="3.40.50.720">
    <property type="entry name" value="NAD(P)-binding Rossmann-like Domain"/>
    <property type="match status" value="1"/>
</dbReference>
<feature type="domain" description="3-beta hydroxysteroid dehydrogenase/isomerase" evidence="3">
    <location>
        <begin position="168"/>
        <end position="221"/>
    </location>
</feature>
<gene>
    <name evidence="4" type="ORF">EV421DRAFT_2034705</name>
</gene>
<keyword evidence="2" id="KW-1133">Transmembrane helix</keyword>
<name>A0AA39JP21_9AGAR</name>
<dbReference type="EMBL" id="JAUEPT010000017">
    <property type="protein sequence ID" value="KAK0445241.1"/>
    <property type="molecule type" value="Genomic_DNA"/>
</dbReference>
<dbReference type="InterPro" id="IPR002225">
    <property type="entry name" value="3Beta_OHSteriod_DH/Estase"/>
</dbReference>
<evidence type="ECO:0000313" key="5">
    <source>
        <dbReference type="Proteomes" id="UP001175226"/>
    </source>
</evidence>
<dbReference type="AlphaFoldDB" id="A0AA39JP21"/>
<comment type="caution">
    <text evidence="4">The sequence shown here is derived from an EMBL/GenBank/DDBJ whole genome shotgun (WGS) entry which is preliminary data.</text>
</comment>
<dbReference type="Proteomes" id="UP001175226">
    <property type="component" value="Unassembled WGS sequence"/>
</dbReference>
<accession>A0AA39JP21</accession>
<protein>
    <recommendedName>
        <fullName evidence="3">3-beta hydroxysteroid dehydrogenase/isomerase domain-containing protein</fullName>
    </recommendedName>
</protein>
<organism evidence="4 5">
    <name type="scientific">Armillaria borealis</name>
    <dbReference type="NCBI Taxonomy" id="47425"/>
    <lineage>
        <taxon>Eukaryota</taxon>
        <taxon>Fungi</taxon>
        <taxon>Dikarya</taxon>
        <taxon>Basidiomycota</taxon>
        <taxon>Agaricomycotina</taxon>
        <taxon>Agaricomycetes</taxon>
        <taxon>Agaricomycetidae</taxon>
        <taxon>Agaricales</taxon>
        <taxon>Marasmiineae</taxon>
        <taxon>Physalacriaceae</taxon>
        <taxon>Armillaria</taxon>
    </lineage>
</organism>
<proteinExistence type="predicted"/>
<evidence type="ECO:0000256" key="2">
    <source>
        <dbReference type="SAM" id="Phobius"/>
    </source>
</evidence>
<keyword evidence="2" id="KW-0472">Membrane</keyword>
<evidence type="ECO:0000313" key="4">
    <source>
        <dbReference type="EMBL" id="KAK0445241.1"/>
    </source>
</evidence>
<reference evidence="4" key="1">
    <citation type="submission" date="2023-06" db="EMBL/GenBank/DDBJ databases">
        <authorList>
            <consortium name="Lawrence Berkeley National Laboratory"/>
            <person name="Ahrendt S."/>
            <person name="Sahu N."/>
            <person name="Indic B."/>
            <person name="Wong-Bajracharya J."/>
            <person name="Merenyi Z."/>
            <person name="Ke H.-M."/>
            <person name="Monk M."/>
            <person name="Kocsube S."/>
            <person name="Drula E."/>
            <person name="Lipzen A."/>
            <person name="Balint B."/>
            <person name="Henrissat B."/>
            <person name="Andreopoulos B."/>
            <person name="Martin F.M."/>
            <person name="Harder C.B."/>
            <person name="Rigling D."/>
            <person name="Ford K.L."/>
            <person name="Foster G.D."/>
            <person name="Pangilinan J."/>
            <person name="Papanicolaou A."/>
            <person name="Barry K."/>
            <person name="LaButti K."/>
            <person name="Viragh M."/>
            <person name="Koriabine M."/>
            <person name="Yan M."/>
            <person name="Riley R."/>
            <person name="Champramary S."/>
            <person name="Plett K.L."/>
            <person name="Tsai I.J."/>
            <person name="Slot J."/>
            <person name="Sipos G."/>
            <person name="Plett J."/>
            <person name="Nagy L.G."/>
            <person name="Grigoriev I.V."/>
        </authorList>
    </citation>
    <scope>NUCLEOTIDE SEQUENCE</scope>
    <source>
        <strain evidence="4">FPL87.14</strain>
    </source>
</reference>
<feature type="compositionally biased region" description="Polar residues" evidence="1">
    <location>
        <begin position="99"/>
        <end position="111"/>
    </location>
</feature>
<evidence type="ECO:0000259" key="3">
    <source>
        <dbReference type="Pfam" id="PF01073"/>
    </source>
</evidence>